<dbReference type="Proteomes" id="UP000663834">
    <property type="component" value="Unassembled WGS sequence"/>
</dbReference>
<gene>
    <name evidence="5" type="ORF">BYL167_LOCUS15405</name>
    <name evidence="2" type="ORF">CJN711_LOCUS31843</name>
    <name evidence="4" type="ORF">GIL414_LOCUS8887</name>
    <name evidence="3" type="ORF">KQP761_LOCUS24821</name>
</gene>
<dbReference type="OrthoDB" id="10607895at2759"/>
<comment type="caution">
    <text evidence="3">The sequence shown here is derived from an EMBL/GenBank/DDBJ whole genome shotgun (WGS) entry which is preliminary data.</text>
</comment>
<feature type="compositionally biased region" description="Basic and acidic residues" evidence="1">
    <location>
        <begin position="178"/>
        <end position="190"/>
    </location>
</feature>
<evidence type="ECO:0000313" key="6">
    <source>
        <dbReference type="Proteomes" id="UP000663834"/>
    </source>
</evidence>
<reference evidence="3" key="1">
    <citation type="submission" date="2021-02" db="EMBL/GenBank/DDBJ databases">
        <authorList>
            <person name="Nowell W R."/>
        </authorList>
    </citation>
    <scope>NUCLEOTIDE SEQUENCE</scope>
</reference>
<feature type="compositionally biased region" description="Basic and acidic residues" evidence="1">
    <location>
        <begin position="121"/>
        <end position="133"/>
    </location>
</feature>
<feature type="compositionally biased region" description="Polar residues" evidence="1">
    <location>
        <begin position="211"/>
        <end position="228"/>
    </location>
</feature>
<dbReference type="Proteomes" id="UP000681720">
    <property type="component" value="Unassembled WGS sequence"/>
</dbReference>
<dbReference type="EMBL" id="CAJOBH010005686">
    <property type="protein sequence ID" value="CAF4032376.1"/>
    <property type="molecule type" value="Genomic_DNA"/>
</dbReference>
<organism evidence="3 6">
    <name type="scientific">Rotaria magnacalcarata</name>
    <dbReference type="NCBI Taxonomy" id="392030"/>
    <lineage>
        <taxon>Eukaryota</taxon>
        <taxon>Metazoa</taxon>
        <taxon>Spiralia</taxon>
        <taxon>Gnathifera</taxon>
        <taxon>Rotifera</taxon>
        <taxon>Eurotatoria</taxon>
        <taxon>Bdelloidea</taxon>
        <taxon>Philodinida</taxon>
        <taxon>Philodinidae</taxon>
        <taxon>Rotaria</taxon>
    </lineage>
</organism>
<name>A0A816CJY8_9BILA</name>
<feature type="compositionally biased region" description="Polar residues" evidence="1">
    <location>
        <begin position="168"/>
        <end position="177"/>
    </location>
</feature>
<dbReference type="EMBL" id="CAJNOV010015229">
    <property type="protein sequence ID" value="CAF1569689.1"/>
    <property type="molecule type" value="Genomic_DNA"/>
</dbReference>
<dbReference type="Proteomes" id="UP000663855">
    <property type="component" value="Unassembled WGS sequence"/>
</dbReference>
<evidence type="ECO:0000313" key="4">
    <source>
        <dbReference type="EMBL" id="CAF3947137.1"/>
    </source>
</evidence>
<sequence length="228" mass="26728">MNRQRPSSTMTSTELVQKCNTLVLRLAPSSTSSQNSDIARLMKDAQRRVLDRFRLLLRDYVDQSTQAIQADLYHDLEQADNREKFLEAFTLKLYHKANQIEEEIATQSLNPDEVERLKRVPGYERNNNGRDVHNNNPSYPRTDNYDRHNHYPGNERNNNGRDVHNNNPSYPRTGNYDQHNHYPGNEDRYNHYPATPHSHQNNPDSGHPSENHSNQHYRSSQSHNPNFR</sequence>
<dbReference type="Proteomes" id="UP000681967">
    <property type="component" value="Unassembled WGS sequence"/>
</dbReference>
<dbReference type="EMBL" id="CAJNOW010013567">
    <property type="protein sequence ID" value="CAF1622246.1"/>
    <property type="molecule type" value="Genomic_DNA"/>
</dbReference>
<protein>
    <submittedName>
        <fullName evidence="3">Uncharacterized protein</fullName>
    </submittedName>
</protein>
<dbReference type="EMBL" id="CAJOBJ010002943">
    <property type="protein sequence ID" value="CAF3947137.1"/>
    <property type="molecule type" value="Genomic_DNA"/>
</dbReference>
<evidence type="ECO:0000313" key="2">
    <source>
        <dbReference type="EMBL" id="CAF1569689.1"/>
    </source>
</evidence>
<proteinExistence type="predicted"/>
<dbReference type="AlphaFoldDB" id="A0A816CJY8"/>
<accession>A0A816CJY8</accession>
<evidence type="ECO:0000313" key="3">
    <source>
        <dbReference type="EMBL" id="CAF1622246.1"/>
    </source>
</evidence>
<evidence type="ECO:0000256" key="1">
    <source>
        <dbReference type="SAM" id="MobiDB-lite"/>
    </source>
</evidence>
<evidence type="ECO:0000313" key="5">
    <source>
        <dbReference type="EMBL" id="CAF4032376.1"/>
    </source>
</evidence>
<feature type="region of interest" description="Disordered" evidence="1">
    <location>
        <begin position="121"/>
        <end position="228"/>
    </location>
</feature>